<gene>
    <name evidence="2" type="ORF">HaLaN_25528</name>
</gene>
<proteinExistence type="predicted"/>
<dbReference type="AlphaFoldDB" id="A0A699ZWE8"/>
<evidence type="ECO:0000313" key="2">
    <source>
        <dbReference type="EMBL" id="GFH27237.1"/>
    </source>
</evidence>
<evidence type="ECO:0000256" key="1">
    <source>
        <dbReference type="SAM" id="MobiDB-lite"/>
    </source>
</evidence>
<feature type="compositionally biased region" description="Low complexity" evidence="1">
    <location>
        <begin position="105"/>
        <end position="129"/>
    </location>
</feature>
<keyword evidence="3" id="KW-1185">Reference proteome</keyword>
<feature type="region of interest" description="Disordered" evidence="1">
    <location>
        <begin position="101"/>
        <end position="129"/>
    </location>
</feature>
<dbReference type="EMBL" id="BLLF01003400">
    <property type="protein sequence ID" value="GFH27237.1"/>
    <property type="molecule type" value="Genomic_DNA"/>
</dbReference>
<accession>A0A699ZWE8</accession>
<comment type="caution">
    <text evidence="2">The sequence shown here is derived from an EMBL/GenBank/DDBJ whole genome shotgun (WGS) entry which is preliminary data.</text>
</comment>
<dbReference type="PANTHER" id="PTHR34566">
    <property type="entry name" value="ALTERED INHERITANCE OF MITOCHONDRIA PROTEIN"/>
    <property type="match status" value="1"/>
</dbReference>
<dbReference type="Proteomes" id="UP000485058">
    <property type="component" value="Unassembled WGS sequence"/>
</dbReference>
<reference evidence="2 3" key="1">
    <citation type="submission" date="2020-02" db="EMBL/GenBank/DDBJ databases">
        <title>Draft genome sequence of Haematococcus lacustris strain NIES-144.</title>
        <authorList>
            <person name="Morimoto D."/>
            <person name="Nakagawa S."/>
            <person name="Yoshida T."/>
            <person name="Sawayama S."/>
        </authorList>
    </citation>
    <scope>NUCLEOTIDE SEQUENCE [LARGE SCALE GENOMIC DNA]</scope>
    <source>
        <strain evidence="2 3">NIES-144</strain>
    </source>
</reference>
<name>A0A699ZWE8_HAELA</name>
<dbReference type="PANTHER" id="PTHR34566:SF2">
    <property type="entry name" value="ALTERED INHERITANCE OF MITOCHONDRIA PROTEIN"/>
    <property type="match status" value="1"/>
</dbReference>
<organism evidence="2 3">
    <name type="scientific">Haematococcus lacustris</name>
    <name type="common">Green alga</name>
    <name type="synonym">Haematococcus pluvialis</name>
    <dbReference type="NCBI Taxonomy" id="44745"/>
    <lineage>
        <taxon>Eukaryota</taxon>
        <taxon>Viridiplantae</taxon>
        <taxon>Chlorophyta</taxon>
        <taxon>core chlorophytes</taxon>
        <taxon>Chlorophyceae</taxon>
        <taxon>CS clade</taxon>
        <taxon>Chlamydomonadales</taxon>
        <taxon>Haematococcaceae</taxon>
        <taxon>Haematococcus</taxon>
    </lineage>
</organism>
<sequence length="229" mass="24285">MESLSDSPVPAAKQSSCVGLAYYDAWRRTNGLPPVCLGYSESRRTSSETIAGTPLRVSAEFKALCVGFTHWNSSNTSNALPYCEGVELVLESNLASEVNDDGHSARAVSSSSQEAASASTTSADANTTQSGLALSNTQTAHNETQLQLSDRLWRQAQVNLKRMQMAFSSSGVASEEEQESVHLADVPSRLKKSAQRNVVLVISGAGRAASRVYTHTVGSLASLLGLSDD</sequence>
<protein>
    <submittedName>
        <fullName evidence="2">Uncharacterized protein</fullName>
    </submittedName>
</protein>
<evidence type="ECO:0000313" key="3">
    <source>
        <dbReference type="Proteomes" id="UP000485058"/>
    </source>
</evidence>